<evidence type="ECO:0000256" key="1">
    <source>
        <dbReference type="SAM" id="Phobius"/>
    </source>
</evidence>
<dbReference type="InterPro" id="IPR012336">
    <property type="entry name" value="Thioredoxin-like_fold"/>
</dbReference>
<name>A0ABQ3RRC3_9ACTN</name>
<dbReference type="RefSeq" id="WP_189916799.1">
    <property type="nucleotide sequence ID" value="NZ_BMSI01000001.1"/>
</dbReference>
<protein>
    <submittedName>
        <fullName evidence="3">DSBA oxidoreductase</fullName>
    </submittedName>
</protein>
<sequence length="280" mass="29692">MSKRNSAAAKTAARERLRIEREREAKRAKVRRQIIVACSIVGVLAAAGGIGYAVVQANKPSYWEEAKDAKVVAPANTSGTNGTVVTLGKSTATKVLKMYEDPRCPVCASFEQTVGPTVKSDLDAGKFKIQYVGGTFLDGDQLKDGTIGSRGEGSKNAMSAMGAALNVSPEAFLEYKTALYSAKWHPSESEDKFKSDSYLIEVADTVPALKGNAKFRTAVKNGTYDAWALAMSKTFDTNKDGVNGTPSLVMDGKKLTDSGGQNAPMTVADFNTALTAALKG</sequence>
<organism evidence="3 4">
    <name type="scientific">Streptomyces asoensis</name>
    <dbReference type="NCBI Taxonomy" id="249586"/>
    <lineage>
        <taxon>Bacteria</taxon>
        <taxon>Bacillati</taxon>
        <taxon>Actinomycetota</taxon>
        <taxon>Actinomycetes</taxon>
        <taxon>Kitasatosporales</taxon>
        <taxon>Streptomycetaceae</taxon>
        <taxon>Streptomyces</taxon>
    </lineage>
</organism>
<dbReference type="SUPFAM" id="SSF52833">
    <property type="entry name" value="Thioredoxin-like"/>
    <property type="match status" value="1"/>
</dbReference>
<accession>A0ABQ3RRC3</accession>
<evidence type="ECO:0000313" key="3">
    <source>
        <dbReference type="EMBL" id="GHI58406.1"/>
    </source>
</evidence>
<comment type="caution">
    <text evidence="3">The sequence shown here is derived from an EMBL/GenBank/DDBJ whole genome shotgun (WGS) entry which is preliminary data.</text>
</comment>
<keyword evidence="4" id="KW-1185">Reference proteome</keyword>
<dbReference type="GeneID" id="91467997"/>
<keyword evidence="1" id="KW-0812">Transmembrane</keyword>
<reference evidence="4" key="1">
    <citation type="submission" date="2023-07" db="EMBL/GenBank/DDBJ databases">
        <title>Whole genome shotgun sequence of Streptomyces cacaoi subsp. asoensis NBRC 13813.</title>
        <authorList>
            <person name="Komaki H."/>
            <person name="Tamura T."/>
        </authorList>
    </citation>
    <scope>NUCLEOTIDE SEQUENCE [LARGE SCALE GENOMIC DNA]</scope>
    <source>
        <strain evidence="4">NBRC 13813</strain>
    </source>
</reference>
<keyword evidence="1" id="KW-1133">Transmembrane helix</keyword>
<evidence type="ECO:0000259" key="2">
    <source>
        <dbReference type="Pfam" id="PF13462"/>
    </source>
</evidence>
<dbReference type="CDD" id="cd02972">
    <property type="entry name" value="DsbA_family"/>
    <property type="match status" value="1"/>
</dbReference>
<dbReference type="Gene3D" id="3.40.30.10">
    <property type="entry name" value="Glutaredoxin"/>
    <property type="match status" value="1"/>
</dbReference>
<proteinExistence type="predicted"/>
<dbReference type="InterPro" id="IPR036249">
    <property type="entry name" value="Thioredoxin-like_sf"/>
</dbReference>
<dbReference type="EMBL" id="BNEB01000001">
    <property type="protein sequence ID" value="GHI58406.1"/>
    <property type="molecule type" value="Genomic_DNA"/>
</dbReference>
<gene>
    <name evidence="3" type="ORF">Saso_00560</name>
</gene>
<dbReference type="Pfam" id="PF13462">
    <property type="entry name" value="Thioredoxin_4"/>
    <property type="match status" value="1"/>
</dbReference>
<dbReference type="Proteomes" id="UP000649259">
    <property type="component" value="Unassembled WGS sequence"/>
</dbReference>
<keyword evidence="1" id="KW-0472">Membrane</keyword>
<feature type="domain" description="Thioredoxin-like fold" evidence="2">
    <location>
        <begin position="81"/>
        <end position="262"/>
    </location>
</feature>
<evidence type="ECO:0000313" key="4">
    <source>
        <dbReference type="Proteomes" id="UP000649259"/>
    </source>
</evidence>
<feature type="transmembrane region" description="Helical" evidence="1">
    <location>
        <begin position="34"/>
        <end position="55"/>
    </location>
</feature>